<keyword evidence="1" id="KW-0472">Membrane</keyword>
<gene>
    <name evidence="2" type="ORF">MUN89_17900</name>
</gene>
<reference evidence="2 3" key="1">
    <citation type="submission" date="2022-04" db="EMBL/GenBank/DDBJ databases">
        <title>Halobacillus sp. isolated from saltern.</title>
        <authorList>
            <person name="Won M."/>
            <person name="Lee C.-M."/>
            <person name="Woen H.-Y."/>
            <person name="Kwon S.-W."/>
        </authorList>
    </citation>
    <scope>NUCLEOTIDE SEQUENCE [LARGE SCALE GENOMIC DNA]</scope>
    <source>
        <strain evidence="2 3">SSBR10-3</strain>
    </source>
</reference>
<keyword evidence="3" id="KW-1185">Reference proteome</keyword>
<evidence type="ECO:0000313" key="2">
    <source>
        <dbReference type="EMBL" id="UOQ43736.1"/>
    </source>
</evidence>
<dbReference type="Proteomes" id="UP000831787">
    <property type="component" value="Chromosome"/>
</dbReference>
<evidence type="ECO:0000256" key="1">
    <source>
        <dbReference type="SAM" id="Phobius"/>
    </source>
</evidence>
<sequence>MNKSKDIHSDIKIERLSETKDIYEISDVFLFIASSGIIFNINFLIALPTPTKFSLNVILNEIAPHFHKVQLIKTNDNITTINLKFLKTHSQELLNKALDEQSPDSIINDIYRTNKLYKIPKHGLNLKYYKVHCEYIQPVTLQNFDRVMDFIDSSFLKSGEPFSLRTSGWILEEELKNSIAIRAFSSFSKEIILVVNSADDTVVFVDIYK</sequence>
<evidence type="ECO:0000313" key="3">
    <source>
        <dbReference type="Proteomes" id="UP000831787"/>
    </source>
</evidence>
<name>A0ABY4ENQ3_9BACI</name>
<proteinExistence type="predicted"/>
<keyword evidence="1" id="KW-0812">Transmembrane</keyword>
<dbReference type="RefSeq" id="WP_244709140.1">
    <property type="nucleotide sequence ID" value="NZ_CP095073.1"/>
</dbReference>
<feature type="transmembrane region" description="Helical" evidence="1">
    <location>
        <begin position="28"/>
        <end position="47"/>
    </location>
</feature>
<protein>
    <submittedName>
        <fullName evidence="2">Uncharacterized protein</fullName>
    </submittedName>
</protein>
<organism evidence="2 3">
    <name type="scientific">Halobacillus salinarum</name>
    <dbReference type="NCBI Taxonomy" id="2932257"/>
    <lineage>
        <taxon>Bacteria</taxon>
        <taxon>Bacillati</taxon>
        <taxon>Bacillota</taxon>
        <taxon>Bacilli</taxon>
        <taxon>Bacillales</taxon>
        <taxon>Bacillaceae</taxon>
        <taxon>Halobacillus</taxon>
    </lineage>
</organism>
<keyword evidence="1" id="KW-1133">Transmembrane helix</keyword>
<accession>A0ABY4ENQ3</accession>
<dbReference type="EMBL" id="CP095073">
    <property type="protein sequence ID" value="UOQ43736.1"/>
    <property type="molecule type" value="Genomic_DNA"/>
</dbReference>